<dbReference type="STRING" id="666681.M301_1788"/>
<dbReference type="PANTHER" id="PTHR34047">
    <property type="entry name" value="NUCLEAR INTRON MATURASE 1, MITOCHONDRIAL-RELATED"/>
    <property type="match status" value="1"/>
</dbReference>
<dbReference type="Proteomes" id="UP000000383">
    <property type="component" value="Chromosome"/>
</dbReference>
<evidence type="ECO:0000313" key="3">
    <source>
        <dbReference type="EMBL" id="ADI30165.1"/>
    </source>
</evidence>
<feature type="domain" description="Reverse transcriptase" evidence="2">
    <location>
        <begin position="1"/>
        <end position="301"/>
    </location>
</feature>
<dbReference type="InterPro" id="IPR000477">
    <property type="entry name" value="RT_dom"/>
</dbReference>
<sequence>MNTNEQLLTFPINVKATLAHMKQDMRDDWFSDTLKYEDLFSVPKDLIDTIRTNLELGHGQYVAGTKNIYDVPKASHGLRYSLEIDFYDRFLYQAICSYLIPYYDPLLSTRVLSHRYNKHRSKEKYLFKNRIELWQTFEGITHLCIKDGGALLVTDLINYFEHISIASVENSFLSLISKVKASGAEKNKIRSAIFTLIALLKKWCFNDIHGLPQNRDASSFLANVVLVAVDQKMVELGYDYYRYVDDIRIVCGDSLKARKALSDLISELRKLGLNINSKKTSILTSASLEQDIKEFFPGYDDRSLAIDNMWKSKNKKVITRSVPLLYDMLMELISKNETQSRQFRFCINRFKSLISTNIFETKSIFAKEISINIISHLVDQPVSTDQFCRLLAGLELEMSELQSIEAFMLDDAKAIFHWQNFHLWLLLAYKKYKSVSLVNKALERTKSNKRDADIPACFIYLAAVGEEKQVEALIPNFQSDWPYQHQRFFLIAVQNSDSVTLKQLVPKITPQLMGTINRIKKNKQVSGLYIHEYENSSFEEIYEELSPYD</sequence>
<dbReference type="PROSITE" id="PS50878">
    <property type="entry name" value="RT_POL"/>
    <property type="match status" value="1"/>
</dbReference>
<dbReference type="KEGG" id="meh:M301_1788"/>
<keyword evidence="4" id="KW-1185">Reference proteome</keyword>
<dbReference type="PANTHER" id="PTHR34047:SF8">
    <property type="entry name" value="PROTEIN YKFC"/>
    <property type="match status" value="1"/>
</dbReference>
<reference evidence="3 4" key="2">
    <citation type="journal article" date="2011" name="J. Bacteriol.">
        <title>Genomes of three methylotrophs from a single niche uncover genetic and metabolic divergence of Methylophilaceae.</title>
        <authorList>
            <person name="Lapidus A."/>
            <person name="Clum A."/>
            <person name="Labutti K."/>
            <person name="Kaluzhnaya M.G."/>
            <person name="Lim S."/>
            <person name="Beck D.A."/>
            <person name="Glavina Del Rio T."/>
            <person name="Nolan M."/>
            <person name="Mavromatis K."/>
            <person name="Huntemann M."/>
            <person name="Lucas S."/>
            <person name="Lidstrom M.E."/>
            <person name="Ivanova N."/>
            <person name="Chistoserdova L."/>
        </authorList>
    </citation>
    <scope>NUCLEOTIDE SEQUENCE [LARGE SCALE GENOMIC DNA]</scope>
    <source>
        <strain evidence="3 4">301</strain>
    </source>
</reference>
<accession>D7DJD0</accession>
<dbReference type="CDD" id="cd01646">
    <property type="entry name" value="RT_Bac_retron_I"/>
    <property type="match status" value="1"/>
</dbReference>
<dbReference type="eggNOG" id="COG3344">
    <property type="taxonomic scope" value="Bacteria"/>
</dbReference>
<dbReference type="HOGENOM" id="CLU_490780_0_0_4"/>
<evidence type="ECO:0000313" key="4">
    <source>
        <dbReference type="Proteomes" id="UP000000383"/>
    </source>
</evidence>
<dbReference type="EMBL" id="CP002056">
    <property type="protein sequence ID" value="ADI30165.1"/>
    <property type="molecule type" value="Genomic_DNA"/>
</dbReference>
<name>D7DJD0_METV0</name>
<organism evidence="3 4">
    <name type="scientific">Methylotenera versatilis (strain 301)</name>
    <dbReference type="NCBI Taxonomy" id="666681"/>
    <lineage>
        <taxon>Bacteria</taxon>
        <taxon>Pseudomonadati</taxon>
        <taxon>Pseudomonadota</taxon>
        <taxon>Betaproteobacteria</taxon>
        <taxon>Nitrosomonadales</taxon>
        <taxon>Methylophilaceae</taxon>
        <taxon>Methylotenera</taxon>
    </lineage>
</organism>
<evidence type="ECO:0000256" key="1">
    <source>
        <dbReference type="ARBA" id="ARBA00034120"/>
    </source>
</evidence>
<gene>
    <name evidence="3" type="ordered locus">M301_1788</name>
</gene>
<evidence type="ECO:0000259" key="2">
    <source>
        <dbReference type="PROSITE" id="PS50878"/>
    </source>
</evidence>
<comment type="similarity">
    <text evidence="1">Belongs to the bacterial reverse transcriptase family.</text>
</comment>
<proteinExistence type="inferred from homology"/>
<dbReference type="RefSeq" id="WP_013148477.1">
    <property type="nucleotide sequence ID" value="NC_014207.1"/>
</dbReference>
<dbReference type="InterPro" id="IPR051083">
    <property type="entry name" value="GrpII_Intron_Splice-Mob/Def"/>
</dbReference>
<dbReference type="AlphaFoldDB" id="D7DJD0"/>
<reference evidence="4" key="1">
    <citation type="submission" date="2010-05" db="EMBL/GenBank/DDBJ databases">
        <title>Complete sequence of Methylotenera sp. 301.</title>
        <authorList>
            <person name="Lucas S."/>
            <person name="Copeland A."/>
            <person name="Lapidus A."/>
            <person name="Cheng J.-F."/>
            <person name="Bruce D."/>
            <person name="Goodwin L."/>
            <person name="Pitluck S."/>
            <person name="Clum A."/>
            <person name="Land M."/>
            <person name="Hauser L."/>
            <person name="Kyrpides N."/>
            <person name="Ivanova N."/>
            <person name="Chistoservova L."/>
            <person name="Kalyuzhnaya M."/>
            <person name="Woyke T."/>
        </authorList>
    </citation>
    <scope>NUCLEOTIDE SEQUENCE [LARGE SCALE GENOMIC DNA]</scope>
    <source>
        <strain evidence="4">301</strain>
    </source>
</reference>
<protein>
    <recommendedName>
        <fullName evidence="2">Reverse transcriptase domain-containing protein</fullName>
    </recommendedName>
</protein>